<feature type="transmembrane region" description="Helical" evidence="8">
    <location>
        <begin position="280"/>
        <end position="301"/>
    </location>
</feature>
<evidence type="ECO:0000256" key="1">
    <source>
        <dbReference type="ARBA" id="ARBA00004651"/>
    </source>
</evidence>
<accession>A0A538U1B2</accession>
<evidence type="ECO:0000256" key="4">
    <source>
        <dbReference type="ARBA" id="ARBA00022692"/>
    </source>
</evidence>
<reference evidence="9 10" key="1">
    <citation type="journal article" date="2019" name="Nat. Microbiol.">
        <title>Mediterranean grassland soil C-N compound turnover is dependent on rainfall and depth, and is mediated by genomically divergent microorganisms.</title>
        <authorList>
            <person name="Diamond S."/>
            <person name="Andeer P.F."/>
            <person name="Li Z."/>
            <person name="Crits-Christoph A."/>
            <person name="Burstein D."/>
            <person name="Anantharaman K."/>
            <person name="Lane K.R."/>
            <person name="Thomas B.C."/>
            <person name="Pan C."/>
            <person name="Northen T.R."/>
            <person name="Banfield J.F."/>
        </authorList>
    </citation>
    <scope>NUCLEOTIDE SEQUENCE [LARGE SCALE GENOMIC DNA]</scope>
    <source>
        <strain evidence="9">WS_10</strain>
    </source>
</reference>
<evidence type="ECO:0000256" key="6">
    <source>
        <dbReference type="ARBA" id="ARBA00022989"/>
    </source>
</evidence>
<keyword evidence="2" id="KW-1003">Cell membrane</keyword>
<keyword evidence="4 8" id="KW-0812">Transmembrane</keyword>
<proteinExistence type="predicted"/>
<feature type="transmembrane region" description="Helical" evidence="8">
    <location>
        <begin position="153"/>
        <end position="172"/>
    </location>
</feature>
<evidence type="ECO:0000313" key="9">
    <source>
        <dbReference type="EMBL" id="TMQ69579.1"/>
    </source>
</evidence>
<protein>
    <recommendedName>
        <fullName evidence="11">Exosortase/archaeosortase family protein</fullName>
    </recommendedName>
</protein>
<feature type="transmembrane region" description="Helical" evidence="8">
    <location>
        <begin position="116"/>
        <end position="141"/>
    </location>
</feature>
<feature type="transmembrane region" description="Helical" evidence="8">
    <location>
        <begin position="252"/>
        <end position="273"/>
    </location>
</feature>
<dbReference type="AlphaFoldDB" id="A0A538U1B2"/>
<evidence type="ECO:0000256" key="8">
    <source>
        <dbReference type="SAM" id="Phobius"/>
    </source>
</evidence>
<feature type="transmembrane region" description="Helical" evidence="8">
    <location>
        <begin position="31"/>
        <end position="50"/>
    </location>
</feature>
<dbReference type="NCBIfam" id="TIGR04178">
    <property type="entry name" value="exo_archaeo"/>
    <property type="match status" value="1"/>
</dbReference>
<evidence type="ECO:0008006" key="11">
    <source>
        <dbReference type="Google" id="ProtNLM"/>
    </source>
</evidence>
<feature type="transmembrane region" description="Helical" evidence="8">
    <location>
        <begin position="321"/>
        <end position="341"/>
    </location>
</feature>
<feature type="transmembrane region" description="Helical" evidence="8">
    <location>
        <begin position="88"/>
        <end position="109"/>
    </location>
</feature>
<keyword evidence="6 8" id="KW-1133">Transmembrane helix</keyword>
<dbReference type="InterPro" id="IPR026392">
    <property type="entry name" value="Exo/Archaeosortase_dom"/>
</dbReference>
<keyword evidence="3" id="KW-0645">Protease</keyword>
<feature type="transmembrane region" description="Helical" evidence="8">
    <location>
        <begin position="184"/>
        <end position="206"/>
    </location>
</feature>
<dbReference type="Proteomes" id="UP000319836">
    <property type="component" value="Unassembled WGS sequence"/>
</dbReference>
<dbReference type="GO" id="GO:0005886">
    <property type="term" value="C:plasma membrane"/>
    <property type="evidence" value="ECO:0007669"/>
    <property type="project" value="UniProtKB-SubCell"/>
</dbReference>
<evidence type="ECO:0000256" key="5">
    <source>
        <dbReference type="ARBA" id="ARBA00022801"/>
    </source>
</evidence>
<dbReference type="GO" id="GO:0008233">
    <property type="term" value="F:peptidase activity"/>
    <property type="evidence" value="ECO:0007669"/>
    <property type="project" value="UniProtKB-KW"/>
</dbReference>
<evidence type="ECO:0000256" key="7">
    <source>
        <dbReference type="ARBA" id="ARBA00023136"/>
    </source>
</evidence>
<evidence type="ECO:0000256" key="3">
    <source>
        <dbReference type="ARBA" id="ARBA00022670"/>
    </source>
</evidence>
<evidence type="ECO:0000313" key="10">
    <source>
        <dbReference type="Proteomes" id="UP000319836"/>
    </source>
</evidence>
<evidence type="ECO:0000256" key="2">
    <source>
        <dbReference type="ARBA" id="ARBA00022475"/>
    </source>
</evidence>
<dbReference type="EMBL" id="VBPA01000286">
    <property type="protein sequence ID" value="TMQ69579.1"/>
    <property type="molecule type" value="Genomic_DNA"/>
</dbReference>
<gene>
    <name evidence="9" type="ORF">E6K80_11215</name>
</gene>
<keyword evidence="5" id="KW-0378">Hydrolase</keyword>
<comment type="caution">
    <text evidence="9">The sequence shown here is derived from an EMBL/GenBank/DDBJ whole genome shotgun (WGS) entry which is preliminary data.</text>
</comment>
<keyword evidence="7 8" id="KW-0472">Membrane</keyword>
<sequence length="356" mass="39714">MGRKRSLLQSGSSQADGAIRVLRSRIVLVRYLGYWLGGLMLLIPAIQYLGRWTLEETVASLALAFDLGGIPHTVSGHVLTIGTARMEIVTECTPLIPSLLLCIGIVGYPAETVWKLVGVVGGLAALWIFNVLRMLTLISLLLWNPVAFSVVHVYIWSVLTLSVVCGLFAIWMSLGKGERFEVAWLGRFLGWATLLVIPIALCTLPYHRQLARAADAMWRLFGHDLQILQIPRQVPYDVVLSSANGRRLTIEIIAPFDVLFFMSMCLASVHVPVVRRLKALLSGIPLLALLTWGMLIAWGWMFVWSNERNGTPVFLQRARDGITTTLPWVSAPALWWALLGWDQRRRQVRPRTQSGG</sequence>
<name>A0A538U1B2_UNCEI</name>
<organism evidence="9 10">
    <name type="scientific">Eiseniibacteriota bacterium</name>
    <dbReference type="NCBI Taxonomy" id="2212470"/>
    <lineage>
        <taxon>Bacteria</taxon>
        <taxon>Candidatus Eiseniibacteriota</taxon>
    </lineage>
</organism>
<dbReference type="GO" id="GO:0006508">
    <property type="term" value="P:proteolysis"/>
    <property type="evidence" value="ECO:0007669"/>
    <property type="project" value="UniProtKB-KW"/>
</dbReference>
<comment type="subcellular location">
    <subcellularLocation>
        <location evidence="1">Cell membrane</location>
        <topology evidence="1">Multi-pass membrane protein</topology>
    </subcellularLocation>
</comment>